<dbReference type="OrthoDB" id="289126at2"/>
<reference evidence="3 4" key="1">
    <citation type="submission" date="2019-02" db="EMBL/GenBank/DDBJ databases">
        <title>Deep-cultivation of Planctomycetes and their phenomic and genomic characterization uncovers novel biology.</title>
        <authorList>
            <person name="Wiegand S."/>
            <person name="Jogler M."/>
            <person name="Boedeker C."/>
            <person name="Pinto D."/>
            <person name="Vollmers J."/>
            <person name="Rivas-Marin E."/>
            <person name="Kohn T."/>
            <person name="Peeters S.H."/>
            <person name="Heuer A."/>
            <person name="Rast P."/>
            <person name="Oberbeckmann S."/>
            <person name="Bunk B."/>
            <person name="Jeske O."/>
            <person name="Meyerdierks A."/>
            <person name="Storesund J.E."/>
            <person name="Kallscheuer N."/>
            <person name="Luecker S."/>
            <person name="Lage O.M."/>
            <person name="Pohl T."/>
            <person name="Merkel B.J."/>
            <person name="Hornburger P."/>
            <person name="Mueller R.-W."/>
            <person name="Bruemmer F."/>
            <person name="Labrenz M."/>
            <person name="Spormann A.M."/>
            <person name="Op den Camp H."/>
            <person name="Overmann J."/>
            <person name="Amann R."/>
            <person name="Jetten M.S.M."/>
            <person name="Mascher T."/>
            <person name="Medema M.H."/>
            <person name="Devos D.P."/>
            <person name="Kaster A.-K."/>
            <person name="Ovreas L."/>
            <person name="Rohde M."/>
            <person name="Galperin M.Y."/>
            <person name="Jogler C."/>
        </authorList>
    </citation>
    <scope>NUCLEOTIDE SEQUENCE [LARGE SCALE GENOMIC DNA]</scope>
    <source>
        <strain evidence="3 4">EC9</strain>
    </source>
</reference>
<evidence type="ECO:0008006" key="5">
    <source>
        <dbReference type="Google" id="ProtNLM"/>
    </source>
</evidence>
<dbReference type="PANTHER" id="PTHR35889">
    <property type="entry name" value="CYCLOINULO-OLIGOSACCHARIDE FRUCTANOTRANSFERASE-RELATED"/>
    <property type="match status" value="1"/>
</dbReference>
<proteinExistence type="predicted"/>
<accession>A0A517M8C2</accession>
<dbReference type="InterPro" id="IPR022655">
    <property type="entry name" value="DUF1553"/>
</dbReference>
<feature type="domain" description="DUF1553" evidence="2">
    <location>
        <begin position="309"/>
        <end position="426"/>
    </location>
</feature>
<sequence length="558" mass="63269">MKWYQSLARWTLLAAVGLLGVGYLANGLSGDGRSTQPPPIPKGTTASETADWMEVVRDVDAEFETTWTRESLSTAPAADWQTVSRRVSLALIGSSISLEDMRWLESLPEGTQVDALTERLLADHRFADYWAERLGRAYVGADEGPFIVYRRRRFITWLSQQLHDQVPYSQIVRQLITAKGIWTENPQVNFLTVTLDTTEKGRVDPVRLAARTSRAFLGMRIDCLECHDDFLGNVNLGTTSEPLEGTQRDFHHLAAFYSTAANSIQGIRDDGEAYEYQFLYEDETEEVEPIVPFLPELLTTDPAADDLPTRQQLAHWVTHPENIPAARAAVNRVWALMFGKPLSDPVDDIPLHGPFPAGLDRLAHDFAEHDWDLRRLIRIISHLQTFQLDSRCDFEVTSEHEQAWAVYPLIRLRPEQVASSIIQSCRLATLDRQSALLVQLQAFGEKNDFINRYGDTGEDEFGQDAITITQRLLAMNGKLVNERTGENPFMNASSQIAMFATDDAHAVEITYLSILNRRPTDEESAAWIRQSEQGVSRRQFVEDLYWILINSSEFSWNH</sequence>
<evidence type="ECO:0000313" key="4">
    <source>
        <dbReference type="Proteomes" id="UP000319557"/>
    </source>
</evidence>
<dbReference type="Pfam" id="PF07587">
    <property type="entry name" value="PSD1"/>
    <property type="match status" value="1"/>
</dbReference>
<dbReference type="RefSeq" id="WP_145348822.1">
    <property type="nucleotide sequence ID" value="NZ_CP036261.1"/>
</dbReference>
<evidence type="ECO:0000259" key="1">
    <source>
        <dbReference type="Pfam" id="PF07583"/>
    </source>
</evidence>
<name>A0A517M8C2_9BACT</name>
<keyword evidence="4" id="KW-1185">Reference proteome</keyword>
<gene>
    <name evidence="3" type="ORF">EC9_53520</name>
</gene>
<dbReference type="Proteomes" id="UP000319557">
    <property type="component" value="Chromosome"/>
</dbReference>
<protein>
    <recommendedName>
        <fullName evidence="5">DUF1553 domain-containing protein</fullName>
    </recommendedName>
</protein>
<dbReference type="KEGG" id="ruv:EC9_53520"/>
<dbReference type="EMBL" id="CP036261">
    <property type="protein sequence ID" value="QDS91132.1"/>
    <property type="molecule type" value="Genomic_DNA"/>
</dbReference>
<evidence type="ECO:0000259" key="2">
    <source>
        <dbReference type="Pfam" id="PF07587"/>
    </source>
</evidence>
<dbReference type="Pfam" id="PF07583">
    <property type="entry name" value="PSCyt2"/>
    <property type="match status" value="1"/>
</dbReference>
<dbReference type="PANTHER" id="PTHR35889:SF3">
    <property type="entry name" value="F-BOX DOMAIN-CONTAINING PROTEIN"/>
    <property type="match status" value="1"/>
</dbReference>
<organism evidence="3 4">
    <name type="scientific">Rosistilla ulvae</name>
    <dbReference type="NCBI Taxonomy" id="1930277"/>
    <lineage>
        <taxon>Bacteria</taxon>
        <taxon>Pseudomonadati</taxon>
        <taxon>Planctomycetota</taxon>
        <taxon>Planctomycetia</taxon>
        <taxon>Pirellulales</taxon>
        <taxon>Pirellulaceae</taxon>
        <taxon>Rosistilla</taxon>
    </lineage>
</organism>
<dbReference type="AlphaFoldDB" id="A0A517M8C2"/>
<feature type="domain" description="DUF1549" evidence="1">
    <location>
        <begin position="59"/>
        <end position="231"/>
    </location>
</feature>
<dbReference type="InterPro" id="IPR011444">
    <property type="entry name" value="DUF1549"/>
</dbReference>
<evidence type="ECO:0000313" key="3">
    <source>
        <dbReference type="EMBL" id="QDS91132.1"/>
    </source>
</evidence>